<feature type="domain" description="Solute-binding protein family 5" evidence="2">
    <location>
        <begin position="35"/>
        <end position="93"/>
    </location>
</feature>
<dbReference type="Proteomes" id="UP001501455">
    <property type="component" value="Unassembled WGS sequence"/>
</dbReference>
<dbReference type="Gene3D" id="3.40.190.10">
    <property type="entry name" value="Periplasmic binding protein-like II"/>
    <property type="match status" value="1"/>
</dbReference>
<feature type="compositionally biased region" description="Basic and acidic residues" evidence="1">
    <location>
        <begin position="152"/>
        <end position="164"/>
    </location>
</feature>
<comment type="caution">
    <text evidence="3">The sequence shown here is derived from an EMBL/GenBank/DDBJ whole genome shotgun (WGS) entry which is preliminary data.</text>
</comment>
<feature type="compositionally biased region" description="Basic and acidic residues" evidence="1">
    <location>
        <begin position="172"/>
        <end position="187"/>
    </location>
</feature>
<evidence type="ECO:0000313" key="4">
    <source>
        <dbReference type="Proteomes" id="UP001501455"/>
    </source>
</evidence>
<proteinExistence type="predicted"/>
<keyword evidence="4" id="KW-1185">Reference proteome</keyword>
<protein>
    <recommendedName>
        <fullName evidence="2">Solute-binding protein family 5 domain-containing protein</fullName>
    </recommendedName>
</protein>
<dbReference type="Pfam" id="PF00496">
    <property type="entry name" value="SBP_bac_5"/>
    <property type="match status" value="1"/>
</dbReference>
<evidence type="ECO:0000256" key="1">
    <source>
        <dbReference type="SAM" id="MobiDB-lite"/>
    </source>
</evidence>
<name>A0ABP6U2M4_9ACTN</name>
<feature type="region of interest" description="Disordered" evidence="1">
    <location>
        <begin position="104"/>
        <end position="221"/>
    </location>
</feature>
<accession>A0ABP6U2M4</accession>
<sequence length="221" mass="23682">MDPAQIYVSDAGQFANLVHRGLTNFQEDEKGNLTVVGDIATDSGKSSDGGKTWTFTLKDGIKDEDGNVITSADVRHTIERMYSKVIFDGPTYVQSWLSGNGLPQGAAGRPLQGQAPAGLRAGDPGRQDGRLPLRPAAPGPPAGPGHGRLRHRAPEAGHEGEVRRRPGGARPLQDRRVQGRQVDEAGQERPVGPEDGLGAPPVRRRLQLHLDDRPAQPRPSV</sequence>
<reference evidence="4" key="1">
    <citation type="journal article" date="2019" name="Int. J. Syst. Evol. Microbiol.">
        <title>The Global Catalogue of Microorganisms (GCM) 10K type strain sequencing project: providing services to taxonomists for standard genome sequencing and annotation.</title>
        <authorList>
            <consortium name="The Broad Institute Genomics Platform"/>
            <consortium name="The Broad Institute Genome Sequencing Center for Infectious Disease"/>
            <person name="Wu L."/>
            <person name="Ma J."/>
        </authorList>
    </citation>
    <scope>NUCLEOTIDE SEQUENCE [LARGE SCALE GENOMIC DNA]</scope>
    <source>
        <strain evidence="4">JCM 4816</strain>
    </source>
</reference>
<gene>
    <name evidence="3" type="ORF">GCM10019016_083370</name>
</gene>
<organism evidence="3 4">
    <name type="scientific">Streptomyces prasinosporus</name>
    <dbReference type="NCBI Taxonomy" id="68256"/>
    <lineage>
        <taxon>Bacteria</taxon>
        <taxon>Bacillati</taxon>
        <taxon>Actinomycetota</taxon>
        <taxon>Actinomycetes</taxon>
        <taxon>Kitasatosporales</taxon>
        <taxon>Streptomycetaceae</taxon>
        <taxon>Streptomyces</taxon>
        <taxon>Streptomyces albogriseolus group</taxon>
    </lineage>
</organism>
<evidence type="ECO:0000313" key="3">
    <source>
        <dbReference type="EMBL" id="GAA3501230.1"/>
    </source>
</evidence>
<evidence type="ECO:0000259" key="2">
    <source>
        <dbReference type="Pfam" id="PF00496"/>
    </source>
</evidence>
<dbReference type="InterPro" id="IPR000914">
    <property type="entry name" value="SBP_5_dom"/>
</dbReference>
<dbReference type="SUPFAM" id="SSF53850">
    <property type="entry name" value="Periplasmic binding protein-like II"/>
    <property type="match status" value="1"/>
</dbReference>
<dbReference type="EMBL" id="BAAAXF010000058">
    <property type="protein sequence ID" value="GAA3501230.1"/>
    <property type="molecule type" value="Genomic_DNA"/>
</dbReference>